<dbReference type="InterPro" id="IPR012867">
    <property type="entry name" value="DUF1648"/>
</dbReference>
<reference evidence="1 2" key="1">
    <citation type="submission" date="2019-04" db="EMBL/GenBank/DDBJ databases">
        <title>Vagococcus sp. nov., isolated from faeces of yaks (Bos grunniens).</title>
        <authorList>
            <person name="Ge Y."/>
        </authorList>
    </citation>
    <scope>NUCLEOTIDE SEQUENCE [LARGE SCALE GENOMIC DNA]</scope>
    <source>
        <strain evidence="1 2">MN-17</strain>
    </source>
</reference>
<protein>
    <submittedName>
        <fullName evidence="1">DUF1648 domain-containing protein</fullName>
    </submittedName>
</protein>
<dbReference type="Pfam" id="PF13630">
    <property type="entry name" value="SdpI"/>
    <property type="match status" value="1"/>
</dbReference>
<name>A0A4D7CPL4_9ENTE</name>
<dbReference type="AlphaFoldDB" id="A0A4D7CPL4"/>
<dbReference type="Proteomes" id="UP000298615">
    <property type="component" value="Chromosome"/>
</dbReference>
<dbReference type="Pfam" id="PF07853">
    <property type="entry name" value="DUF1648"/>
    <property type="match status" value="1"/>
</dbReference>
<dbReference type="KEGG" id="vao:FA707_03420"/>
<dbReference type="PANTHER" id="PTHR37810:SF5">
    <property type="entry name" value="IMMUNITY PROTEIN SDPI"/>
    <property type="match status" value="1"/>
</dbReference>
<gene>
    <name evidence="1" type="ORF">FA707_03420</name>
</gene>
<dbReference type="InterPro" id="IPR026272">
    <property type="entry name" value="SdpI"/>
</dbReference>
<dbReference type="GO" id="GO:0009636">
    <property type="term" value="P:response to toxic substance"/>
    <property type="evidence" value="ECO:0007669"/>
    <property type="project" value="TreeGrafter"/>
</dbReference>
<accession>A0A4D7CPL4</accession>
<dbReference type="PIRSF" id="PIRSF038959">
    <property type="entry name" value="SdpI"/>
    <property type="match status" value="1"/>
</dbReference>
<keyword evidence="2" id="KW-1185">Reference proteome</keyword>
<dbReference type="InterPro" id="IPR025962">
    <property type="entry name" value="SdpI/YhfL"/>
</dbReference>
<proteinExistence type="predicted"/>
<dbReference type="OrthoDB" id="9808690at2"/>
<sequence>MDDQFKGGITMWKSYKKLIILTILLTLAPILFGVIMWEPLPDKIATHFNMNNQPNGWTSKPIAVFGLPCLLVAVQVFTLIITAIDPKKKNIAPNSILVVLWLMPIMSWLVSFISYADALGYQVNINAIVITFIGILFVVLGNFSPKNQHNYSYGVRTRWALDDDENWYHTNRVAAICMVIGGILTTICGLLMFIINLSLPLIIIEIVIILVMALYPIYYSYRFYRKKQLNKQ</sequence>
<dbReference type="EMBL" id="CP039712">
    <property type="protein sequence ID" value="QCI86065.1"/>
    <property type="molecule type" value="Genomic_DNA"/>
</dbReference>
<evidence type="ECO:0000313" key="2">
    <source>
        <dbReference type="Proteomes" id="UP000298615"/>
    </source>
</evidence>
<evidence type="ECO:0000313" key="1">
    <source>
        <dbReference type="EMBL" id="QCI86065.1"/>
    </source>
</evidence>
<organism evidence="1 2">
    <name type="scientific">Vagococcus zengguangii</name>
    <dbReference type="NCBI Taxonomy" id="2571750"/>
    <lineage>
        <taxon>Bacteria</taxon>
        <taxon>Bacillati</taxon>
        <taxon>Bacillota</taxon>
        <taxon>Bacilli</taxon>
        <taxon>Lactobacillales</taxon>
        <taxon>Enterococcaceae</taxon>
        <taxon>Vagococcus</taxon>
    </lineage>
</organism>
<dbReference type="PANTHER" id="PTHR37810">
    <property type="entry name" value="IMMUNITY PROTEIN SDPI"/>
    <property type="match status" value="1"/>
</dbReference>